<comment type="similarity">
    <text evidence="1">Belongs to the astroviridae polyprotein 1AB family.</text>
</comment>
<keyword evidence="6" id="KW-0548">Nucleotidyltransferase</keyword>
<dbReference type="CDD" id="cd23172">
    <property type="entry name" value="ps-ssRNAv_Astroviridae_RdRp"/>
    <property type="match status" value="1"/>
</dbReference>
<organism evidence="11">
    <name type="scientific">Dongbei arctic lamprey astrovirus 4</name>
    <dbReference type="NCBI Taxonomy" id="2116126"/>
    <lineage>
        <taxon>Viruses</taxon>
        <taxon>Riboviria</taxon>
        <taxon>Orthornavirae</taxon>
        <taxon>Pisuviricota</taxon>
        <taxon>Stelpaviricetes</taxon>
        <taxon>Stellavirales</taxon>
        <taxon>Astroviridae</taxon>
    </lineage>
</organism>
<dbReference type="GO" id="GO:0003968">
    <property type="term" value="F:RNA-directed RNA polymerase activity"/>
    <property type="evidence" value="ECO:0007669"/>
    <property type="project" value="UniProtKB-KW"/>
</dbReference>
<dbReference type="GO" id="GO:0075523">
    <property type="term" value="P:viral translational frameshifting"/>
    <property type="evidence" value="ECO:0007669"/>
    <property type="project" value="UniProtKB-KW"/>
</dbReference>
<dbReference type="PROSITE" id="PS50507">
    <property type="entry name" value="RDRP_SSRNA_POS"/>
    <property type="match status" value="1"/>
</dbReference>
<dbReference type="InterPro" id="IPR043502">
    <property type="entry name" value="DNA/RNA_pol_sf"/>
</dbReference>
<dbReference type="GO" id="GO:0006351">
    <property type="term" value="P:DNA-templated transcription"/>
    <property type="evidence" value="ECO:0007669"/>
    <property type="project" value="InterPro"/>
</dbReference>
<evidence type="ECO:0000259" key="10">
    <source>
        <dbReference type="PROSITE" id="PS50507"/>
    </source>
</evidence>
<dbReference type="InterPro" id="IPR007094">
    <property type="entry name" value="RNA-dir_pol_PSvirus"/>
</dbReference>
<keyword evidence="8" id="KW-0688">Ribosomal frameshifting</keyword>
<protein>
    <recommendedName>
        <fullName evidence="3">Non-structural polyprotein 1AB</fullName>
    </recommendedName>
</protein>
<keyword evidence="7" id="KW-0547">Nucleotide-binding</keyword>
<evidence type="ECO:0000256" key="9">
    <source>
        <dbReference type="ARBA" id="ARBA00022953"/>
    </source>
</evidence>
<evidence type="ECO:0000256" key="2">
    <source>
        <dbReference type="ARBA" id="ARBA00011245"/>
    </source>
</evidence>
<feature type="domain" description="RdRp catalytic" evidence="10">
    <location>
        <begin position="206"/>
        <end position="335"/>
    </location>
</feature>
<keyword evidence="4" id="KW-0696">RNA-directed RNA polymerase</keyword>
<dbReference type="GO" id="GO:0039694">
    <property type="term" value="P:viral RNA genome replication"/>
    <property type="evidence" value="ECO:0007669"/>
    <property type="project" value="InterPro"/>
</dbReference>
<dbReference type="EMBL" id="MG599892">
    <property type="protein sequence ID" value="AVM87148.1"/>
    <property type="molecule type" value="Genomic_RNA"/>
</dbReference>
<name>A0A2P1GMD9_9VIRU</name>
<accession>A0A2P1GMD9</accession>
<dbReference type="InterPro" id="IPR001205">
    <property type="entry name" value="RNA-dir_pol_C"/>
</dbReference>
<proteinExistence type="inferred from homology"/>
<dbReference type="Pfam" id="PF00680">
    <property type="entry name" value="RdRP_1"/>
    <property type="match status" value="1"/>
</dbReference>
<dbReference type="GO" id="GO:0000166">
    <property type="term" value="F:nucleotide binding"/>
    <property type="evidence" value="ECO:0007669"/>
    <property type="project" value="UniProtKB-KW"/>
</dbReference>
<keyword evidence="9" id="KW-0693">Viral RNA replication</keyword>
<evidence type="ECO:0000256" key="5">
    <source>
        <dbReference type="ARBA" id="ARBA00022679"/>
    </source>
</evidence>
<dbReference type="InterPro" id="IPR043128">
    <property type="entry name" value="Rev_trsase/Diguanyl_cyclase"/>
</dbReference>
<evidence type="ECO:0000256" key="7">
    <source>
        <dbReference type="ARBA" id="ARBA00022741"/>
    </source>
</evidence>
<evidence type="ECO:0000256" key="6">
    <source>
        <dbReference type="ARBA" id="ARBA00022695"/>
    </source>
</evidence>
<comment type="subunit">
    <text evidence="2">Monomer.</text>
</comment>
<evidence type="ECO:0000256" key="4">
    <source>
        <dbReference type="ARBA" id="ARBA00022484"/>
    </source>
</evidence>
<evidence type="ECO:0000256" key="1">
    <source>
        <dbReference type="ARBA" id="ARBA00005873"/>
    </source>
</evidence>
<sequence length="461" mass="53456">MSLNRRPTRTAKNGHIELSLGMDNDTAYAPTEWSFKAYENIFEKFNYATPIDHDPECWKVAKHLAYREYDYMRGSKHTPFPLTEKNPDSTPGIPAMFEYDTECDMIDAEGLGCYEHALEELEEGPLDFLWYGFLKNEMIKRIKVESEDIRLICCAPAVYCRIGAYFEQEMNTRMKERCYQREAKVGWSPFGQDFCDLMDSMNDNHHKFMELDFTRYDGTIPDFVWDEVNAIRLASYDGDHRNAYRHYRENLHGRKMVLATGDMVVINQGNPSGQYSTSPDNCIAHTLLCAYLMAGWWKKCTGKVPSFEQLNSFYMLFSYGDDHLSGFNLDNEWAVPEPDPEWMISFTKEHLGMWIKPENIKVSHRLTGLTFCGLTIGRKNGRWVGKYKADKIYASIVEPAQKVSTLEDMGQKISSALLLTVHDDSHHSRRIREVAERYGHLKPDWQRPSVVDLKSIWEGPK</sequence>
<evidence type="ECO:0000256" key="3">
    <source>
        <dbReference type="ARBA" id="ARBA00019743"/>
    </source>
</evidence>
<dbReference type="GO" id="GO:0003723">
    <property type="term" value="F:RNA binding"/>
    <property type="evidence" value="ECO:0007669"/>
    <property type="project" value="InterPro"/>
</dbReference>
<evidence type="ECO:0000313" key="11">
    <source>
        <dbReference type="EMBL" id="AVM87148.1"/>
    </source>
</evidence>
<dbReference type="Gene3D" id="3.30.70.270">
    <property type="match status" value="1"/>
</dbReference>
<evidence type="ECO:0000256" key="8">
    <source>
        <dbReference type="ARBA" id="ARBA00022758"/>
    </source>
</evidence>
<dbReference type="SUPFAM" id="SSF56672">
    <property type="entry name" value="DNA/RNA polymerases"/>
    <property type="match status" value="1"/>
</dbReference>
<reference evidence="11" key="1">
    <citation type="journal article" date="2018" name="Nature">
        <title>The evolutionary history of vertebrate RNA viruses.</title>
        <authorList>
            <person name="Shi M."/>
            <person name="Lin X.D."/>
            <person name="Chen X."/>
            <person name="Tian J.H."/>
            <person name="Chen L.J."/>
            <person name="Li K."/>
            <person name="Wang W."/>
            <person name="Eden J.S."/>
            <person name="Shen J.J."/>
            <person name="Liu L."/>
            <person name="Holmes E.C."/>
            <person name="Zhang Y.Z."/>
        </authorList>
    </citation>
    <scope>NUCLEOTIDE SEQUENCE</scope>
    <source>
        <strain evidence="11">QSMS17426</strain>
    </source>
</reference>
<keyword evidence="5" id="KW-0808">Transferase</keyword>